<keyword evidence="5" id="KW-0694">RNA-binding</keyword>
<comment type="caution">
    <text evidence="9">The sequence shown here is derived from an EMBL/GenBank/DDBJ whole genome shotgun (WGS) entry which is preliminary data.</text>
</comment>
<evidence type="ECO:0000259" key="8">
    <source>
        <dbReference type="Pfam" id="PF00673"/>
    </source>
</evidence>
<dbReference type="NCBIfam" id="NF000585">
    <property type="entry name" value="PRK00010.1"/>
    <property type="match status" value="1"/>
</dbReference>
<accession>A0A1G2MSW4</accession>
<comment type="subunit">
    <text evidence="5">Part of the 50S ribosomal subunit; part of the 5S rRNA/L5/L18/L25 subcomplex. Contacts the 5S rRNA and the P site tRNA. Forms a bridge to the 30S subunit in the 70S ribosome.</text>
</comment>
<dbReference type="GO" id="GO:0019843">
    <property type="term" value="F:rRNA binding"/>
    <property type="evidence" value="ECO:0007669"/>
    <property type="project" value="UniProtKB-UniRule"/>
</dbReference>
<dbReference type="Pfam" id="PF00281">
    <property type="entry name" value="Ribosomal_L5"/>
    <property type="match status" value="1"/>
</dbReference>
<dbReference type="GO" id="GO:0003735">
    <property type="term" value="F:structural constituent of ribosome"/>
    <property type="evidence" value="ECO:0007669"/>
    <property type="project" value="InterPro"/>
</dbReference>
<keyword evidence="5" id="KW-0699">rRNA-binding</keyword>
<evidence type="ECO:0000313" key="9">
    <source>
        <dbReference type="EMBL" id="OHA26824.1"/>
    </source>
</evidence>
<evidence type="ECO:0000256" key="3">
    <source>
        <dbReference type="ARBA" id="ARBA00023274"/>
    </source>
</evidence>
<keyword evidence="5" id="KW-0820">tRNA-binding</keyword>
<evidence type="ECO:0000256" key="4">
    <source>
        <dbReference type="ARBA" id="ARBA00035245"/>
    </source>
</evidence>
<dbReference type="PANTHER" id="PTHR11994">
    <property type="entry name" value="60S RIBOSOMAL PROTEIN L11-RELATED"/>
    <property type="match status" value="1"/>
</dbReference>
<feature type="domain" description="Large ribosomal subunit protein uL5 C-terminal" evidence="8">
    <location>
        <begin position="88"/>
        <end position="180"/>
    </location>
</feature>
<dbReference type="GO" id="GO:0005840">
    <property type="term" value="C:ribosome"/>
    <property type="evidence" value="ECO:0007669"/>
    <property type="project" value="UniProtKB-KW"/>
</dbReference>
<dbReference type="GO" id="GO:0000049">
    <property type="term" value="F:tRNA binding"/>
    <property type="evidence" value="ECO:0007669"/>
    <property type="project" value="UniProtKB-UniRule"/>
</dbReference>
<dbReference type="InterPro" id="IPR002132">
    <property type="entry name" value="Ribosomal_uL5"/>
</dbReference>
<dbReference type="SUPFAM" id="SSF55282">
    <property type="entry name" value="RL5-like"/>
    <property type="match status" value="1"/>
</dbReference>
<dbReference type="AlphaFoldDB" id="A0A1G2MSW4"/>
<dbReference type="Pfam" id="PF00673">
    <property type="entry name" value="Ribosomal_L5_C"/>
    <property type="match status" value="1"/>
</dbReference>
<protein>
    <recommendedName>
        <fullName evidence="4 5">Large ribosomal subunit protein uL5</fullName>
    </recommendedName>
</protein>
<dbReference type="Gene3D" id="3.30.1440.10">
    <property type="match status" value="1"/>
</dbReference>
<evidence type="ECO:0000256" key="5">
    <source>
        <dbReference type="HAMAP-Rule" id="MF_01333"/>
    </source>
</evidence>
<dbReference type="GO" id="GO:0006412">
    <property type="term" value="P:translation"/>
    <property type="evidence" value="ECO:0007669"/>
    <property type="project" value="UniProtKB-UniRule"/>
</dbReference>
<keyword evidence="2 5" id="KW-0689">Ribosomal protein</keyword>
<dbReference type="InterPro" id="IPR022803">
    <property type="entry name" value="Ribosomal_uL5_dom_sf"/>
</dbReference>
<dbReference type="FunFam" id="3.30.1440.10:FF:000001">
    <property type="entry name" value="50S ribosomal protein L5"/>
    <property type="match status" value="1"/>
</dbReference>
<reference evidence="9 10" key="1">
    <citation type="journal article" date="2016" name="Nat. Commun.">
        <title>Thousands of microbial genomes shed light on interconnected biogeochemical processes in an aquifer system.</title>
        <authorList>
            <person name="Anantharaman K."/>
            <person name="Brown C.T."/>
            <person name="Hug L.A."/>
            <person name="Sharon I."/>
            <person name="Castelle C.J."/>
            <person name="Probst A.J."/>
            <person name="Thomas B.C."/>
            <person name="Singh A."/>
            <person name="Wilkins M.J."/>
            <person name="Karaoz U."/>
            <person name="Brodie E.L."/>
            <person name="Williams K.H."/>
            <person name="Hubbard S.S."/>
            <person name="Banfield J.F."/>
        </authorList>
    </citation>
    <scope>NUCLEOTIDE SEQUENCE [LARGE SCALE GENOMIC DNA]</scope>
</reference>
<dbReference type="InterPro" id="IPR031310">
    <property type="entry name" value="Ribosomal_uL5_N"/>
</dbReference>
<dbReference type="EMBL" id="MHRP01000026">
    <property type="protein sequence ID" value="OHA26824.1"/>
    <property type="molecule type" value="Genomic_DNA"/>
</dbReference>
<gene>
    <name evidence="5" type="primary">rplE</name>
    <name evidence="9" type="ORF">A3D56_02755</name>
</gene>
<keyword evidence="3 5" id="KW-0687">Ribonucleoprotein</keyword>
<dbReference type="HAMAP" id="MF_01333_B">
    <property type="entry name" value="Ribosomal_uL5_B"/>
    <property type="match status" value="1"/>
</dbReference>
<evidence type="ECO:0000256" key="1">
    <source>
        <dbReference type="ARBA" id="ARBA00008553"/>
    </source>
</evidence>
<proteinExistence type="inferred from homology"/>
<dbReference type="PIRSF" id="PIRSF002161">
    <property type="entry name" value="Ribosomal_L5"/>
    <property type="match status" value="1"/>
</dbReference>
<name>A0A1G2MSW4_9BACT</name>
<sequence length="183" mass="20287">MKKEHSKESVKDKVQNTFQTIGKSLGYKNVMQAPRLKKVVVSVGTGSMKDKKKLELVADRLSKITGQKPSSRPAKQSIASFKLRQGEPIGFQVTLRGPRMFGFLEKFLSIALPRTKDFRGISRGAVDSVGNITIGVKEHTIFPETTDEELKDVFGLAITLVTTAKNKKEALAFFEHIGIPLKK</sequence>
<dbReference type="GO" id="GO:1990904">
    <property type="term" value="C:ribonucleoprotein complex"/>
    <property type="evidence" value="ECO:0007669"/>
    <property type="project" value="UniProtKB-KW"/>
</dbReference>
<evidence type="ECO:0000313" key="10">
    <source>
        <dbReference type="Proteomes" id="UP000177943"/>
    </source>
</evidence>
<dbReference type="InterPro" id="IPR020930">
    <property type="entry name" value="Ribosomal_uL5_bac-type"/>
</dbReference>
<feature type="domain" description="Large ribosomal subunit protein uL5 N-terminal" evidence="7">
    <location>
        <begin position="29"/>
        <end position="84"/>
    </location>
</feature>
<dbReference type="Proteomes" id="UP000177943">
    <property type="component" value="Unassembled WGS sequence"/>
</dbReference>
<evidence type="ECO:0000256" key="6">
    <source>
        <dbReference type="RuleBase" id="RU003930"/>
    </source>
</evidence>
<comment type="function">
    <text evidence="5">This is 1 of the proteins that bind and probably mediate the attachment of the 5S RNA into the large ribosomal subunit, where it forms part of the central protuberance. In the 70S ribosome it contacts protein S13 of the 30S subunit (bridge B1b), connecting the 2 subunits; this bridge is implicated in subunit movement. Contacts the P site tRNA; the 5S rRNA and some of its associated proteins might help stabilize positioning of ribosome-bound tRNAs.</text>
</comment>
<organism evidence="9 10">
    <name type="scientific">Candidatus Taylorbacteria bacterium RIFCSPHIGHO2_02_FULL_45_35</name>
    <dbReference type="NCBI Taxonomy" id="1802311"/>
    <lineage>
        <taxon>Bacteria</taxon>
        <taxon>Candidatus Tayloriibacteriota</taxon>
    </lineage>
</organism>
<evidence type="ECO:0000259" key="7">
    <source>
        <dbReference type="Pfam" id="PF00281"/>
    </source>
</evidence>
<comment type="similarity">
    <text evidence="1 5 6">Belongs to the universal ribosomal protein uL5 family.</text>
</comment>
<evidence type="ECO:0000256" key="2">
    <source>
        <dbReference type="ARBA" id="ARBA00022980"/>
    </source>
</evidence>
<dbReference type="InterPro" id="IPR031309">
    <property type="entry name" value="Ribosomal_uL5_C"/>
</dbReference>